<evidence type="ECO:0000259" key="4">
    <source>
        <dbReference type="Pfam" id="PF00881"/>
    </source>
</evidence>
<evidence type="ECO:0000313" key="5">
    <source>
        <dbReference type="EMBL" id="ORM89512.1"/>
    </source>
</evidence>
<keyword evidence="6" id="KW-1185">Reference proteome</keyword>
<dbReference type="Proteomes" id="UP000193749">
    <property type="component" value="Unassembled WGS sequence"/>
</dbReference>
<accession>A0A1X1EL12</accession>
<reference evidence="5 6" key="1">
    <citation type="journal article" date="2017" name="Antonie Van Leeuwenhoek">
        <title>Phylogenomic resolution of the bacterial genus Pantoea and its relationship with Erwinia and Tatumella.</title>
        <authorList>
            <person name="Palmer M."/>
            <person name="Steenkamp E.T."/>
            <person name="Coetzee M.P."/>
            <person name="Chan W.Y."/>
            <person name="van Zyl E."/>
            <person name="De Maayer P."/>
            <person name="Coutinho T.A."/>
            <person name="Blom J."/>
            <person name="Smits T.H."/>
            <person name="Duffy B."/>
            <person name="Venter S.N."/>
        </authorList>
    </citation>
    <scope>NUCLEOTIDE SEQUENCE [LARGE SCALE GENOMIC DNA]</scope>
    <source>
        <strain evidence="5 6">LMG 2657</strain>
    </source>
</reference>
<keyword evidence="3" id="KW-0560">Oxidoreductase</keyword>
<evidence type="ECO:0000313" key="6">
    <source>
        <dbReference type="Proteomes" id="UP000193749"/>
    </source>
</evidence>
<dbReference type="Pfam" id="PF00881">
    <property type="entry name" value="Nitroreductase"/>
    <property type="match status" value="1"/>
</dbReference>
<protein>
    <submittedName>
        <fullName evidence="5">Nitroreductase</fullName>
    </submittedName>
</protein>
<evidence type="ECO:0000256" key="2">
    <source>
        <dbReference type="ARBA" id="ARBA00022643"/>
    </source>
</evidence>
<dbReference type="CDD" id="cd02136">
    <property type="entry name" value="PnbA_NfnB-like"/>
    <property type="match status" value="1"/>
</dbReference>
<dbReference type="GO" id="GO:0016491">
    <property type="term" value="F:oxidoreductase activity"/>
    <property type="evidence" value="ECO:0007669"/>
    <property type="project" value="UniProtKB-KW"/>
</dbReference>
<gene>
    <name evidence="5" type="ORF">HA50_23105</name>
</gene>
<feature type="domain" description="Nitroreductase" evidence="4">
    <location>
        <begin position="12"/>
        <end position="200"/>
    </location>
</feature>
<dbReference type="InterPro" id="IPR050627">
    <property type="entry name" value="Nitroreductase/BluB"/>
</dbReference>
<dbReference type="RefSeq" id="WP_084879231.1">
    <property type="nucleotide sequence ID" value="NZ_JAGGMY010000002.1"/>
</dbReference>
<dbReference type="InterPro" id="IPR029479">
    <property type="entry name" value="Nitroreductase"/>
</dbReference>
<dbReference type="STRING" id="55209.HA50_23105"/>
<dbReference type="EMBL" id="MLJI01000002">
    <property type="protein sequence ID" value="ORM89512.1"/>
    <property type="molecule type" value="Genomic_DNA"/>
</dbReference>
<organism evidence="5 6">
    <name type="scientific">Pantoea cypripedii</name>
    <name type="common">Pectobacterium cypripedii</name>
    <name type="synonym">Erwinia cypripedii</name>
    <dbReference type="NCBI Taxonomy" id="55209"/>
    <lineage>
        <taxon>Bacteria</taxon>
        <taxon>Pseudomonadati</taxon>
        <taxon>Pseudomonadota</taxon>
        <taxon>Gammaproteobacteria</taxon>
        <taxon>Enterobacterales</taxon>
        <taxon>Erwiniaceae</taxon>
        <taxon>Pantoea</taxon>
    </lineage>
</organism>
<evidence type="ECO:0000256" key="1">
    <source>
        <dbReference type="ARBA" id="ARBA00022630"/>
    </source>
</evidence>
<comment type="caution">
    <text evidence="5">The sequence shown here is derived from an EMBL/GenBank/DDBJ whole genome shotgun (WGS) entry which is preliminary data.</text>
</comment>
<keyword evidence="2" id="KW-0288">FMN</keyword>
<dbReference type="InterPro" id="IPR000415">
    <property type="entry name" value="Nitroreductase-like"/>
</dbReference>
<dbReference type="PANTHER" id="PTHR23026">
    <property type="entry name" value="NADPH NITROREDUCTASE"/>
    <property type="match status" value="1"/>
</dbReference>
<sequence>MKETMSFEETVRLRHSVRSFTDTPLTDAQLTEVLEDAAQAPSNCNTQPWQVHIVSGEIKDKISKAMIHEYENGRSSLDFSFDTASYTGVFGERRYQQGATYYQSIGVARDDKEGRVQGYLKNLRFFNAPHAAFLFMPSVGDNVRVAGDVGMYAQTFLLSLTARGYAGIPQTLLGFYADTIREYLDVPADFKLLFGISFGYEDVSNASTVKMNRAPTEQTAFFHQ</sequence>
<dbReference type="AlphaFoldDB" id="A0A1X1EL12"/>
<evidence type="ECO:0000256" key="3">
    <source>
        <dbReference type="ARBA" id="ARBA00023002"/>
    </source>
</evidence>
<proteinExistence type="predicted"/>
<dbReference type="SUPFAM" id="SSF55469">
    <property type="entry name" value="FMN-dependent nitroreductase-like"/>
    <property type="match status" value="1"/>
</dbReference>
<name>A0A1X1EL12_PANCY</name>
<keyword evidence="1" id="KW-0285">Flavoprotein</keyword>
<dbReference type="PANTHER" id="PTHR23026:SF90">
    <property type="entry name" value="IODOTYROSINE DEIODINASE 1"/>
    <property type="match status" value="1"/>
</dbReference>
<dbReference type="OrthoDB" id="9784375at2"/>
<dbReference type="Gene3D" id="3.40.109.10">
    <property type="entry name" value="NADH Oxidase"/>
    <property type="match status" value="1"/>
</dbReference>